<name>A0A1G8F6P0_9PSED</name>
<dbReference type="STRING" id="428992.SAMN05216272_10347"/>
<evidence type="ECO:0000313" key="5">
    <source>
        <dbReference type="Proteomes" id="UP000199636"/>
    </source>
</evidence>
<organism evidence="4 5">
    <name type="scientific">Pseudomonas panipatensis</name>
    <dbReference type="NCBI Taxonomy" id="428992"/>
    <lineage>
        <taxon>Bacteria</taxon>
        <taxon>Pseudomonadati</taxon>
        <taxon>Pseudomonadota</taxon>
        <taxon>Gammaproteobacteria</taxon>
        <taxon>Pseudomonadales</taxon>
        <taxon>Pseudomonadaceae</taxon>
        <taxon>Pseudomonas</taxon>
    </lineage>
</organism>
<reference evidence="5" key="1">
    <citation type="submission" date="2016-10" db="EMBL/GenBank/DDBJ databases">
        <authorList>
            <person name="Varghese N."/>
            <person name="Submissions S."/>
        </authorList>
    </citation>
    <scope>NUCLEOTIDE SEQUENCE [LARGE SCALE GENOMIC DNA]</scope>
    <source>
        <strain evidence="5">CCM 7469</strain>
    </source>
</reference>
<dbReference type="AlphaFoldDB" id="A0A1G8F6P0"/>
<proteinExistence type="predicted"/>
<gene>
    <name evidence="4" type="ORF">SAMN05216272_10347</name>
</gene>
<evidence type="ECO:0000313" key="4">
    <source>
        <dbReference type="EMBL" id="SDH77679.1"/>
    </source>
</evidence>
<protein>
    <submittedName>
        <fullName evidence="4">Uncharacterized protein</fullName>
    </submittedName>
</protein>
<feature type="region of interest" description="Disordered" evidence="2">
    <location>
        <begin position="1"/>
        <end position="24"/>
    </location>
</feature>
<feature type="coiled-coil region" evidence="1">
    <location>
        <begin position="202"/>
        <end position="236"/>
    </location>
</feature>
<dbReference type="OrthoDB" id="7009097at2"/>
<evidence type="ECO:0000256" key="2">
    <source>
        <dbReference type="SAM" id="MobiDB-lite"/>
    </source>
</evidence>
<keyword evidence="3" id="KW-0812">Transmembrane</keyword>
<dbReference type="RefSeq" id="WP_090262421.1">
    <property type="nucleotide sequence ID" value="NZ_FNDS01000003.1"/>
</dbReference>
<feature type="compositionally biased region" description="Low complexity" evidence="2">
    <location>
        <begin position="10"/>
        <end position="24"/>
    </location>
</feature>
<feature type="transmembrane region" description="Helical" evidence="3">
    <location>
        <begin position="242"/>
        <end position="262"/>
    </location>
</feature>
<dbReference type="EMBL" id="FNDS01000003">
    <property type="protein sequence ID" value="SDH77679.1"/>
    <property type="molecule type" value="Genomic_DNA"/>
</dbReference>
<accession>A0A1G8F6P0</accession>
<keyword evidence="1" id="KW-0175">Coiled coil</keyword>
<evidence type="ECO:0000256" key="1">
    <source>
        <dbReference type="SAM" id="Coils"/>
    </source>
</evidence>
<keyword evidence="3" id="KW-0472">Membrane</keyword>
<dbReference type="Proteomes" id="UP000199636">
    <property type="component" value="Unassembled WGS sequence"/>
</dbReference>
<keyword evidence="5" id="KW-1185">Reference proteome</keyword>
<evidence type="ECO:0000256" key="3">
    <source>
        <dbReference type="SAM" id="Phobius"/>
    </source>
</evidence>
<sequence>MTDANLHSDASAAPAEAEATSHTHPWADLAPESYRLLRLAPLPTDRSSGARPLRFVQLGRVERHAPEQSLLRLSIQLPGQALRKEQNLLEVWADHRNKEVRFGADSGFSIEPLNRGLGRFLLAQGIAWARKQWAHYKVEGGVLGAKEAANEDIRLRRDHVLRAQGFDVDYEDSRLLKARYSAGRVSELYDDWHKEKVQLVPLLDAAAMLEQAEQNLAEQENQIRRLEQRLESFRRDDNSLRFIIACLTVFAVFQAGLLIWMATH</sequence>
<keyword evidence="3" id="KW-1133">Transmembrane helix</keyword>